<keyword evidence="2" id="KW-1185">Reference proteome</keyword>
<protein>
    <submittedName>
        <fullName evidence="1">Uncharacterized protein</fullName>
    </submittedName>
</protein>
<proteinExistence type="predicted"/>
<dbReference type="OrthoDB" id="10376496at2759"/>
<organism evidence="1 2">
    <name type="scientific">Sclerotinia nivalis</name>
    <dbReference type="NCBI Taxonomy" id="352851"/>
    <lineage>
        <taxon>Eukaryota</taxon>
        <taxon>Fungi</taxon>
        <taxon>Dikarya</taxon>
        <taxon>Ascomycota</taxon>
        <taxon>Pezizomycotina</taxon>
        <taxon>Leotiomycetes</taxon>
        <taxon>Helotiales</taxon>
        <taxon>Sclerotiniaceae</taxon>
        <taxon>Sclerotinia</taxon>
    </lineage>
</organism>
<gene>
    <name evidence="1" type="ORF">OCU04_004871</name>
</gene>
<accession>A0A9X0ARF0</accession>
<evidence type="ECO:0000313" key="2">
    <source>
        <dbReference type="Proteomes" id="UP001152300"/>
    </source>
</evidence>
<name>A0A9X0ARF0_9HELO</name>
<reference evidence="1" key="1">
    <citation type="submission" date="2022-11" db="EMBL/GenBank/DDBJ databases">
        <title>Genome Resource of Sclerotinia nivalis Strain SnTB1, a Plant Pathogen Isolated from American Ginseng.</title>
        <authorList>
            <person name="Fan S."/>
        </authorList>
    </citation>
    <scope>NUCLEOTIDE SEQUENCE</scope>
    <source>
        <strain evidence="1">SnTB1</strain>
    </source>
</reference>
<evidence type="ECO:0000313" key="1">
    <source>
        <dbReference type="EMBL" id="KAJ8067529.1"/>
    </source>
</evidence>
<comment type="caution">
    <text evidence="1">The sequence shown here is derived from an EMBL/GenBank/DDBJ whole genome shotgun (WGS) entry which is preliminary data.</text>
</comment>
<sequence>MNFYNVNRIPAEPPRTLEQAMAAPEAPAVDIINLFPRPPLRSDPRLLQIPTGTRPPLPRFNASGRIFAWAAPLTRGARQMVHGFTDHGREEIQSFREEAIFKLMRISRHLRRIVESGSLRKSDQIMLQRALCNLYHRNVTTESSFGLFGFDLDSMFFWKIRVRPGCARQAVELLRAIGAVPTFGFELEAYRHNFQHRGTGFMAGPYSMYGSFSNFRYQTRDPRRLPRDAAPRQMVALPQRARRHSQPILRHDTALTQTVASPEGVHCHPEPTDVVFDHGYNAELDILSDPDF</sequence>
<dbReference type="EMBL" id="JAPEIS010000004">
    <property type="protein sequence ID" value="KAJ8067529.1"/>
    <property type="molecule type" value="Genomic_DNA"/>
</dbReference>
<dbReference type="Proteomes" id="UP001152300">
    <property type="component" value="Unassembled WGS sequence"/>
</dbReference>
<dbReference type="AlphaFoldDB" id="A0A9X0ARF0"/>